<gene>
    <name evidence="1" type="ORF">EV207_1575</name>
</gene>
<protein>
    <submittedName>
        <fullName evidence="1">Uncharacterized protein</fullName>
    </submittedName>
</protein>
<proteinExistence type="predicted"/>
<evidence type="ECO:0000313" key="1">
    <source>
        <dbReference type="EMBL" id="TCP19931.1"/>
    </source>
</evidence>
<sequence length="242" mass="28515">MKVMKIEPNEKLVEFSQSQKQFRQDQPVSNDLRSMMGDVHRDFTKYMMEQHFDDVQSLLKEYIDDHHPIEEKRQALQNNLFWWKILNDGGQELKWNCTDGFIGENYHRFIDKPLITSWLREWDKAVTKFYYVGYKHSDRIFVVFDILEDKMLDVIVKDPGVVSPGQGEIVAGTLIPYGGGIYAPITDFYRFNYEAREAIGGTFRHHYDTYLKANSLPAAFIHVLSVMLQIERRIALKLQRIK</sequence>
<reference evidence="1 2" key="1">
    <citation type="submission" date="2019-03" db="EMBL/GenBank/DDBJ databases">
        <title>Genomic Encyclopedia of Type Strains, Phase IV (KMG-IV): sequencing the most valuable type-strain genomes for metagenomic binning, comparative biology and taxonomic classification.</title>
        <authorList>
            <person name="Goeker M."/>
        </authorList>
    </citation>
    <scope>NUCLEOTIDE SEQUENCE [LARGE SCALE GENOMIC DNA]</scope>
    <source>
        <strain evidence="1 2">DSM 19377</strain>
    </source>
</reference>
<keyword evidence="2" id="KW-1185">Reference proteome</keyword>
<dbReference type="AlphaFoldDB" id="A0A4R2NF61"/>
<evidence type="ECO:0000313" key="2">
    <source>
        <dbReference type="Proteomes" id="UP000295416"/>
    </source>
</evidence>
<comment type="caution">
    <text evidence="1">The sequence shown here is derived from an EMBL/GenBank/DDBJ whole genome shotgun (WGS) entry which is preliminary data.</text>
</comment>
<dbReference type="EMBL" id="SLXK01000057">
    <property type="protein sequence ID" value="TCP19931.1"/>
    <property type="molecule type" value="Genomic_DNA"/>
</dbReference>
<accession>A0A4R2NF61</accession>
<name>A0A4R2NF61_9BACL</name>
<dbReference type="RefSeq" id="WP_132748189.1">
    <property type="nucleotide sequence ID" value="NZ_SLXK01000057.1"/>
</dbReference>
<dbReference type="Proteomes" id="UP000295416">
    <property type="component" value="Unassembled WGS sequence"/>
</dbReference>
<organism evidence="1 2">
    <name type="scientific">Scopulibacillus darangshiensis</name>
    <dbReference type="NCBI Taxonomy" id="442528"/>
    <lineage>
        <taxon>Bacteria</taxon>
        <taxon>Bacillati</taxon>
        <taxon>Bacillota</taxon>
        <taxon>Bacilli</taxon>
        <taxon>Bacillales</taxon>
        <taxon>Sporolactobacillaceae</taxon>
        <taxon>Scopulibacillus</taxon>
    </lineage>
</organism>
<dbReference type="OrthoDB" id="2848405at2"/>